<sequence length="206" mass="24061">MLKIETIWHHLLNEALEKGQTSYTQQDLARKFGYSISTIHHALVIPTELGAIKKSGKSFALADFQKLLYYWAGSRRLEKDIIFSCYVDKDVRQIESLVYPESVFACYSAYRMRYTEPAGDYSKVYIYSNDIDKQKIYRRMEVDLEDREKNPNFYILKKTAGMDDFGKITTLPQTFVDIWNLPDWYSGEFISQLKEKIRGISTALLS</sequence>
<dbReference type="EMBL" id="LCIA01000006">
    <property type="protein sequence ID" value="KKT45399.1"/>
    <property type="molecule type" value="Genomic_DNA"/>
</dbReference>
<proteinExistence type="predicted"/>
<evidence type="ECO:0008006" key="3">
    <source>
        <dbReference type="Google" id="ProtNLM"/>
    </source>
</evidence>
<evidence type="ECO:0000313" key="2">
    <source>
        <dbReference type="Proteomes" id="UP000034128"/>
    </source>
</evidence>
<dbReference type="STRING" id="1619110.UW36_C0006G0020"/>
<comment type="caution">
    <text evidence="1">The sequence shown here is derived from an EMBL/GenBank/DDBJ whole genome shotgun (WGS) entry which is preliminary data.</text>
</comment>
<name>A0A0G1KC68_UNCKA</name>
<reference evidence="1 2" key="1">
    <citation type="journal article" date="2015" name="Nature">
        <title>rRNA introns, odd ribosomes, and small enigmatic genomes across a large radiation of phyla.</title>
        <authorList>
            <person name="Brown C.T."/>
            <person name="Hug L.A."/>
            <person name="Thomas B.C."/>
            <person name="Sharon I."/>
            <person name="Castelle C.J."/>
            <person name="Singh A."/>
            <person name="Wilkins M.J."/>
            <person name="Williams K.H."/>
            <person name="Banfield J.F."/>
        </authorList>
    </citation>
    <scope>NUCLEOTIDE SEQUENCE [LARGE SCALE GENOMIC DNA]</scope>
</reference>
<protein>
    <recommendedName>
        <fullName evidence="3">Helix-turn-helix type 11 domain-containing protein</fullName>
    </recommendedName>
</protein>
<accession>A0A0G1KC68</accession>
<evidence type="ECO:0000313" key="1">
    <source>
        <dbReference type="EMBL" id="KKT45399.1"/>
    </source>
</evidence>
<dbReference type="AlphaFoldDB" id="A0A0G1KC68"/>
<organism evidence="1 2">
    <name type="scientific">candidate division WWE3 bacterium GW2011_GWA2_44_16</name>
    <dbReference type="NCBI Taxonomy" id="1619110"/>
    <lineage>
        <taxon>Bacteria</taxon>
        <taxon>Katanobacteria</taxon>
    </lineage>
</organism>
<gene>
    <name evidence="1" type="ORF">UW36_C0006G0020</name>
</gene>
<dbReference type="Proteomes" id="UP000034128">
    <property type="component" value="Unassembled WGS sequence"/>
</dbReference>